<reference evidence="2" key="1">
    <citation type="submission" date="2018-12" db="EMBL/GenBank/DDBJ databases">
        <title>Complete genome sequence of an uncultured bacterium of the candidate phylum Bipolaricaulota.</title>
        <authorList>
            <person name="Kadnikov V.V."/>
            <person name="Mardanov A.V."/>
            <person name="Beletsky A.V."/>
            <person name="Frank Y.A."/>
            <person name="Karnachuk O.V."/>
            <person name="Ravin N.V."/>
        </authorList>
    </citation>
    <scope>NUCLEOTIDE SEQUENCE [LARGE SCALE GENOMIC DNA]</scope>
</reference>
<evidence type="ECO:0000313" key="1">
    <source>
        <dbReference type="EMBL" id="QAA76244.1"/>
    </source>
</evidence>
<organism evidence="1 2">
    <name type="scientific">Bipolaricaulis sibiricus</name>
    <dbReference type="NCBI Taxonomy" id="2501609"/>
    <lineage>
        <taxon>Bacteria</taxon>
        <taxon>Candidatus Bipolaricaulota</taxon>
        <taxon>Candidatus Bipolaricaulia</taxon>
        <taxon>Candidatus Bipolaricaulales</taxon>
        <taxon>Candidatus Bipolaricaulaceae</taxon>
        <taxon>Candidatus Bipolaricaulis</taxon>
    </lineage>
</organism>
<dbReference type="AlphaFoldDB" id="A0A410FTC3"/>
<sequence length="239" mass="24003">MVRRVWVAAVVTSVGMVVGVVGQVSVGLGSGGPLVGLLTLDLSPLNAALSAAGYPTVEGPLVVFGGGGVGGVLGGPVFGGIGFGGSLTALASDKRTDLELGYGGMVIEVARPAGQGAIIGVGAVLGGGGLDLTARARRPLDFDDALADPPVSQFSLGFFGGLAYLRLQVQVLPWLAAEVWGGYFLAFPGRWEEGGREIAGPQLELRAPFLGLRISFGGIGSPAAAVPGPETPAPQEEQE</sequence>
<dbReference type="EMBL" id="CP034928">
    <property type="protein sequence ID" value="QAA76244.1"/>
    <property type="molecule type" value="Genomic_DNA"/>
</dbReference>
<proteinExistence type="predicted"/>
<name>A0A410FTC3_BIPS1</name>
<evidence type="ECO:0008006" key="3">
    <source>
        <dbReference type="Google" id="ProtNLM"/>
    </source>
</evidence>
<dbReference type="KEGG" id="bih:BIP78_0478"/>
<accession>A0A410FTC3</accession>
<dbReference type="Proteomes" id="UP000287233">
    <property type="component" value="Chromosome"/>
</dbReference>
<protein>
    <recommendedName>
        <fullName evidence="3">Outer membrane protein beta-barrel domain-containing protein</fullName>
    </recommendedName>
</protein>
<gene>
    <name evidence="1" type="ORF">BIP78_0478</name>
</gene>
<evidence type="ECO:0000313" key="2">
    <source>
        <dbReference type="Proteomes" id="UP000287233"/>
    </source>
</evidence>